<dbReference type="AlphaFoldDB" id="A0A6P8WB89"/>
<sequence>MSNKSMASSSCKLLPMMLLLLLLLLPAMPDAAAAATAKRRARISATSSSINSNNNESLTEPKQAAQTSSKTTAAEGKLKTSADSKYEIRGVAGEPNYKSVNLTWEVEFVTSAHDTDTNSNGPNGNANANAVTNMSDDVEPPKAFQIFYCEMQNYGPQRCRVKLVNGSIAELPSLDADTHQVQHFAAAVDNLRMATRYSFHIRPVQPRRLRSSSARADFHDENEIESGGATAAASHLPGQSIIIPTKGFSAHATQCLAHASEIEVETGPYFGGRIVVDGGDCGIKGNANDPADKYTMRIDHKLCGSMVKPETNTVETFITVQENLGIFTHSTRRFVVVCSYQSGIQTVRASFTVPGKNSGVAAAVEQNDPFQPDDERLGRELRQMRYVNKSELVLKEPAYESIEQPAVVMETKAPELDEGQGQLEEESQQSTDEEEEEEEVDETEQLAQKPQQKPLTANRQQGQRALSLSRLNELNNLASALDVEAADEAPAQGRLLEQLGTKYAKLVVDQGPGGHGYNGASWTSARAKADANDDEFYAASLRYISANLGSVLVTVSISVIIISICIVLLQRRSSSSSSCNKRQSHLASHGCPAAHLPHKTLPRALQQQQYQCTL</sequence>
<keyword evidence="4" id="KW-1185">Reference proteome</keyword>
<evidence type="ECO:0000256" key="3">
    <source>
        <dbReference type="SAM" id="SignalP"/>
    </source>
</evidence>
<dbReference type="GeneID" id="117565774"/>
<organism evidence="4 5">
    <name type="scientific">Drosophila albomicans</name>
    <name type="common">Fruit fly</name>
    <dbReference type="NCBI Taxonomy" id="7291"/>
    <lineage>
        <taxon>Eukaryota</taxon>
        <taxon>Metazoa</taxon>
        <taxon>Ecdysozoa</taxon>
        <taxon>Arthropoda</taxon>
        <taxon>Hexapoda</taxon>
        <taxon>Insecta</taxon>
        <taxon>Pterygota</taxon>
        <taxon>Neoptera</taxon>
        <taxon>Endopterygota</taxon>
        <taxon>Diptera</taxon>
        <taxon>Brachycera</taxon>
        <taxon>Muscomorpha</taxon>
        <taxon>Ephydroidea</taxon>
        <taxon>Drosophilidae</taxon>
        <taxon>Drosophila</taxon>
    </lineage>
</organism>
<proteinExistence type="predicted"/>
<evidence type="ECO:0000313" key="4">
    <source>
        <dbReference type="Proteomes" id="UP000515160"/>
    </source>
</evidence>
<dbReference type="RefSeq" id="XP_034100941.1">
    <property type="nucleotide sequence ID" value="XM_034245050.2"/>
</dbReference>
<evidence type="ECO:0000256" key="1">
    <source>
        <dbReference type="SAM" id="MobiDB-lite"/>
    </source>
</evidence>
<feature type="chain" id="PRO_5028051066" evidence="3">
    <location>
        <begin position="35"/>
        <end position="614"/>
    </location>
</feature>
<keyword evidence="2" id="KW-0472">Membrane</keyword>
<evidence type="ECO:0000256" key="2">
    <source>
        <dbReference type="SAM" id="Phobius"/>
    </source>
</evidence>
<name>A0A6P8WB89_DROAB</name>
<feature type="transmembrane region" description="Helical" evidence="2">
    <location>
        <begin position="548"/>
        <end position="569"/>
    </location>
</feature>
<feature type="region of interest" description="Disordered" evidence="1">
    <location>
        <begin position="414"/>
        <end position="463"/>
    </location>
</feature>
<keyword evidence="3" id="KW-0732">Signal</keyword>
<feature type="signal peptide" evidence="3">
    <location>
        <begin position="1"/>
        <end position="34"/>
    </location>
</feature>
<feature type="compositionally biased region" description="Polar residues" evidence="1">
    <location>
        <begin position="445"/>
        <end position="463"/>
    </location>
</feature>
<keyword evidence="2" id="KW-1133">Transmembrane helix</keyword>
<feature type="compositionally biased region" description="Acidic residues" evidence="1">
    <location>
        <begin position="423"/>
        <end position="444"/>
    </location>
</feature>
<dbReference type="OrthoDB" id="6368363at2759"/>
<evidence type="ECO:0000313" key="5">
    <source>
        <dbReference type="RefSeq" id="XP_034100941.1"/>
    </source>
</evidence>
<protein>
    <submittedName>
        <fullName evidence="5">Uncharacterized protein LOC117565774</fullName>
    </submittedName>
</protein>
<dbReference type="Proteomes" id="UP000515160">
    <property type="component" value="Chromosome 2L"/>
</dbReference>
<keyword evidence="2" id="KW-0812">Transmembrane</keyword>
<gene>
    <name evidence="5" type="primary">LOC117565774</name>
</gene>
<feature type="region of interest" description="Disordered" evidence="1">
    <location>
        <begin position="45"/>
        <end position="79"/>
    </location>
</feature>
<reference evidence="5" key="1">
    <citation type="submission" date="2025-08" db="UniProtKB">
        <authorList>
            <consortium name="RefSeq"/>
        </authorList>
    </citation>
    <scope>IDENTIFICATION</scope>
    <source>
        <strain evidence="5">15112-1751.03</strain>
        <tissue evidence="5">Whole Adult</tissue>
    </source>
</reference>
<feature type="compositionally biased region" description="Low complexity" evidence="1">
    <location>
        <begin position="45"/>
        <end position="74"/>
    </location>
</feature>
<accession>A0A6P8WB89</accession>